<proteinExistence type="predicted"/>
<dbReference type="EMBL" id="RJPM01000001">
    <property type="protein sequence ID" value="RSJ77581.1"/>
    <property type="molecule type" value="Genomic_DNA"/>
</dbReference>
<evidence type="ECO:0000313" key="4">
    <source>
        <dbReference type="Proteomes" id="UP000272213"/>
    </source>
</evidence>
<accession>A0A3R9KC25</accession>
<dbReference type="Proteomes" id="UP000272213">
    <property type="component" value="Unassembled WGS sequence"/>
</dbReference>
<feature type="transmembrane region" description="Helical" evidence="2">
    <location>
        <begin position="7"/>
        <end position="28"/>
    </location>
</feature>
<protein>
    <submittedName>
        <fullName evidence="3">Uncharacterized protein</fullName>
    </submittedName>
</protein>
<sequence>MEYKRSYAAEIVAIIIVIIGAFIFIGVMQSPNSSGRNHSDSLEQLESERKEARLNESPMTIEKAKTLVNSDFAPENETPEEEEKRLQAFVETYNKQLKSEQDSIRREKESEQEILNQNNEYVVPILIGAGVIVTILGVSAYKKAHEPAAFTISDDKIDVKPSVFQDINQIDLTNIKQIEYEIRRAYSKNSRSTYRILYFKDEEGKTLEEIDLNDLVDADFNTIYKEISKRAPHIEWIFPE</sequence>
<feature type="transmembrane region" description="Helical" evidence="2">
    <location>
        <begin position="121"/>
        <end position="141"/>
    </location>
</feature>
<evidence type="ECO:0000256" key="2">
    <source>
        <dbReference type="SAM" id="Phobius"/>
    </source>
</evidence>
<comment type="caution">
    <text evidence="3">The sequence shown here is derived from an EMBL/GenBank/DDBJ whole genome shotgun (WGS) entry which is preliminary data.</text>
</comment>
<keyword evidence="2" id="KW-0812">Transmembrane</keyword>
<reference evidence="3 4" key="1">
    <citation type="submission" date="2018-11" db="EMBL/GenBank/DDBJ databases">
        <title>Species Designations Belie Phenotypic and Genotypic Heterogeneity in Oral Streptococci.</title>
        <authorList>
            <person name="Velsko I."/>
        </authorList>
    </citation>
    <scope>NUCLEOTIDE SEQUENCE [LARGE SCALE GENOMIC DNA]</scope>
    <source>
        <strain evidence="3 4">BCA6</strain>
    </source>
</reference>
<keyword evidence="2" id="KW-0472">Membrane</keyword>
<gene>
    <name evidence="3" type="ORF">D8798_00210</name>
</gene>
<feature type="region of interest" description="Disordered" evidence="1">
    <location>
        <begin position="33"/>
        <end position="55"/>
    </location>
</feature>
<evidence type="ECO:0000313" key="3">
    <source>
        <dbReference type="EMBL" id="RSJ77581.1"/>
    </source>
</evidence>
<dbReference type="RefSeq" id="WP_125381385.1">
    <property type="nucleotide sequence ID" value="NZ_RJPM01000001.1"/>
</dbReference>
<name>A0A3R9KC25_STRCR</name>
<dbReference type="AlphaFoldDB" id="A0A3R9KC25"/>
<evidence type="ECO:0000256" key="1">
    <source>
        <dbReference type="SAM" id="MobiDB-lite"/>
    </source>
</evidence>
<organism evidence="3 4">
    <name type="scientific">Streptococcus cristatus</name>
    <dbReference type="NCBI Taxonomy" id="45634"/>
    <lineage>
        <taxon>Bacteria</taxon>
        <taxon>Bacillati</taxon>
        <taxon>Bacillota</taxon>
        <taxon>Bacilli</taxon>
        <taxon>Lactobacillales</taxon>
        <taxon>Streptococcaceae</taxon>
        <taxon>Streptococcus</taxon>
    </lineage>
</organism>
<feature type="compositionally biased region" description="Basic and acidic residues" evidence="1">
    <location>
        <begin position="37"/>
        <end position="54"/>
    </location>
</feature>
<keyword evidence="2" id="KW-1133">Transmembrane helix</keyword>